<comment type="caution">
    <text evidence="1">The sequence shown here is derived from an EMBL/GenBank/DDBJ whole genome shotgun (WGS) entry which is preliminary data.</text>
</comment>
<reference evidence="1 2" key="1">
    <citation type="submission" date="2016-05" db="EMBL/GenBank/DDBJ databases">
        <title>First complete genome of the cyanobacterium Cylindrospermopsis raciborskii CS505, containing a circular chromosome and a single extrachromosomal element.</title>
        <authorList>
            <person name="Fuentes J."/>
            <person name="Tamames J."/>
            <person name="Allen E."/>
            <person name="Plominski A."/>
            <person name="Vasquez M."/>
        </authorList>
    </citation>
    <scope>NUCLEOTIDE SEQUENCE [LARGE SCALE GENOMIC DNA]</scope>
    <source>
        <strain evidence="1 2">CS505</strain>
    </source>
</reference>
<sequence>MNSTTASLSPTLNFEVGQISNFPILNNTFDKITINSLENIEQAINIAREDWDNFETSWDFQTHPLLRENSPNISTSFTNWQNRTETAFRQLQLLEQENNRYWIKSYGLETELTPEVPLNEITLTCNPHYRYDHTKPQTELETLLLADTIKEYISYAVGCMFGRYSLDQPGLILANQGETLPDYLKQIPNPTFTPTKNNVIPILDGQWFTDDMSDRFRQFLRLTFGEEHYEENLKFIEKALGKDIRKYFLKDFYNDHIKRYKKRPIYWLFSSPKSNFNALIYLHRYRPDTVSIVLNDYLREFRAKLEARQNHLKRVEVSADASQSEKTKAVKEINKLATIIEELNDYEREILYPLAIEQIHIDLDDGVKVNYPKFGLALKKIPGLETKEED</sequence>
<keyword evidence="1" id="KW-0255">Endonuclease</keyword>
<keyword evidence="1" id="KW-0378">Hydrolase</keyword>
<evidence type="ECO:0000313" key="2">
    <source>
        <dbReference type="Proteomes" id="UP000093903"/>
    </source>
</evidence>
<organism evidence="1 2">
    <name type="scientific">Cylindrospermopsis raciborskii CS-505</name>
    <dbReference type="NCBI Taxonomy" id="533240"/>
    <lineage>
        <taxon>Bacteria</taxon>
        <taxon>Bacillati</taxon>
        <taxon>Cyanobacteriota</taxon>
        <taxon>Cyanophyceae</taxon>
        <taxon>Nostocales</taxon>
        <taxon>Aphanizomenonaceae</taxon>
        <taxon>Cylindrospermopsis</taxon>
    </lineage>
</organism>
<dbReference type="EMBL" id="LYXA01000001">
    <property type="protein sequence ID" value="OBU76191.1"/>
    <property type="molecule type" value="Genomic_DNA"/>
</dbReference>
<proteinExistence type="predicted"/>
<dbReference type="AlphaFoldDB" id="A0A853MAE4"/>
<name>A0A853MAE4_9CYAN</name>
<dbReference type="GO" id="GO:0004519">
    <property type="term" value="F:endonuclease activity"/>
    <property type="evidence" value="ECO:0007669"/>
    <property type="project" value="UniProtKB-KW"/>
</dbReference>
<protein>
    <submittedName>
        <fullName evidence="1">Type II restriction endonuclease subunit M</fullName>
    </submittedName>
</protein>
<keyword evidence="1" id="KW-0540">Nuclease</keyword>
<dbReference type="Proteomes" id="UP000093903">
    <property type="component" value="Unassembled WGS sequence"/>
</dbReference>
<gene>
    <name evidence="1" type="ORF">A9P98_07565</name>
</gene>
<accession>A0A853MAE4</accession>
<evidence type="ECO:0000313" key="1">
    <source>
        <dbReference type="EMBL" id="OBU76191.1"/>
    </source>
</evidence>